<evidence type="ECO:0000313" key="5">
    <source>
        <dbReference type="Proteomes" id="UP000004095"/>
    </source>
</evidence>
<evidence type="ECO:0000259" key="3">
    <source>
        <dbReference type="Pfam" id="PF14771"/>
    </source>
</evidence>
<accession>A1ZKJ2</accession>
<feature type="compositionally biased region" description="Low complexity" evidence="1">
    <location>
        <begin position="147"/>
        <end position="168"/>
    </location>
</feature>
<feature type="region of interest" description="Disordered" evidence="1">
    <location>
        <begin position="141"/>
        <end position="168"/>
    </location>
</feature>
<feature type="domain" description="DUF4476" evidence="3">
    <location>
        <begin position="178"/>
        <end position="264"/>
    </location>
</feature>
<organism evidence="4 5">
    <name type="scientific">Microscilla marina ATCC 23134</name>
    <dbReference type="NCBI Taxonomy" id="313606"/>
    <lineage>
        <taxon>Bacteria</taxon>
        <taxon>Pseudomonadati</taxon>
        <taxon>Bacteroidota</taxon>
        <taxon>Cytophagia</taxon>
        <taxon>Cytophagales</taxon>
        <taxon>Microscillaceae</taxon>
        <taxon>Microscilla</taxon>
    </lineage>
</organism>
<dbReference type="InterPro" id="IPR028011">
    <property type="entry name" value="DUF4476"/>
</dbReference>
<dbReference type="AlphaFoldDB" id="A1ZKJ2"/>
<feature type="signal peptide" evidence="2">
    <location>
        <begin position="1"/>
        <end position="20"/>
    </location>
</feature>
<evidence type="ECO:0000256" key="2">
    <source>
        <dbReference type="SAM" id="SignalP"/>
    </source>
</evidence>
<keyword evidence="5" id="KW-1185">Reference proteome</keyword>
<dbReference type="Pfam" id="PF14771">
    <property type="entry name" value="DUF4476"/>
    <property type="match status" value="2"/>
</dbReference>
<proteinExistence type="predicted"/>
<reference evidence="4 5" key="1">
    <citation type="submission" date="2007-01" db="EMBL/GenBank/DDBJ databases">
        <authorList>
            <person name="Haygood M."/>
            <person name="Podell S."/>
            <person name="Anderson C."/>
            <person name="Hopkinson B."/>
            <person name="Roe K."/>
            <person name="Barbeau K."/>
            <person name="Gaasterland T."/>
            <person name="Ferriera S."/>
            <person name="Johnson J."/>
            <person name="Kravitz S."/>
            <person name="Beeson K."/>
            <person name="Sutton G."/>
            <person name="Rogers Y.-H."/>
            <person name="Friedman R."/>
            <person name="Frazier M."/>
            <person name="Venter J.C."/>
        </authorList>
    </citation>
    <scope>NUCLEOTIDE SEQUENCE [LARGE SCALE GENOMIC DNA]</scope>
    <source>
        <strain evidence="4 5">ATCC 23134</strain>
    </source>
</reference>
<feature type="domain" description="DUF4476" evidence="3">
    <location>
        <begin position="66"/>
        <end position="120"/>
    </location>
</feature>
<dbReference type="EMBL" id="AAWS01000012">
    <property type="protein sequence ID" value="EAY29218.1"/>
    <property type="molecule type" value="Genomic_DNA"/>
</dbReference>
<sequence length="272" mass="31429">MNLKLLIVCLICLVWQQASFAQTDSLKFPDLNYPDYNGYKGKRNCDLPMSEAIFIPLARQVFNTPDEAQKMLIAQEVLKDNCLAVAQIMKLGSLLKDENNRLNFLKQAAPHVYDLLHYGQATQILQTNEATNAFLQFARKQRQSGGNNNHSNNNNSTNNNNNNTNPTNITHTPCLSAISEAEYKAMRRKVRRIYTNDMKEATAKRVIQQYRCLSVKQIRGVLRLFHYENASLRIAKFAYDYAVDKKNYMSLKRFFKFPSNRDSFAYFVNSRK</sequence>
<evidence type="ECO:0000256" key="1">
    <source>
        <dbReference type="SAM" id="MobiDB-lite"/>
    </source>
</evidence>
<feature type="chain" id="PRO_5002642261" description="DUF4476 domain-containing protein" evidence="2">
    <location>
        <begin position="21"/>
        <end position="272"/>
    </location>
</feature>
<evidence type="ECO:0000313" key="4">
    <source>
        <dbReference type="EMBL" id="EAY29218.1"/>
    </source>
</evidence>
<keyword evidence="2" id="KW-0732">Signal</keyword>
<gene>
    <name evidence="4" type="ORF">M23134_02409</name>
</gene>
<dbReference type="RefSeq" id="WP_002696866.1">
    <property type="nucleotide sequence ID" value="NZ_AAWS01000012.1"/>
</dbReference>
<dbReference type="Proteomes" id="UP000004095">
    <property type="component" value="Unassembled WGS sequence"/>
</dbReference>
<comment type="caution">
    <text evidence="4">The sequence shown here is derived from an EMBL/GenBank/DDBJ whole genome shotgun (WGS) entry which is preliminary data.</text>
</comment>
<name>A1ZKJ2_MICM2</name>
<protein>
    <recommendedName>
        <fullName evidence="3">DUF4476 domain-containing protein</fullName>
    </recommendedName>
</protein>
<dbReference type="OrthoDB" id="877750at2"/>